<dbReference type="HAMAP" id="MF_02065">
    <property type="entry name" value="MltG"/>
    <property type="match status" value="1"/>
</dbReference>
<dbReference type="NCBIfam" id="TIGR00247">
    <property type="entry name" value="endolytic transglycosylase MltG"/>
    <property type="match status" value="1"/>
</dbReference>
<reference evidence="9" key="1">
    <citation type="journal article" date="2015" name="Genome Announc.">
        <title>Complete Genome Sequence of the Bacteriochlorophyll b-Producing Photosynthetic Bacterium Blastochloris viridis.</title>
        <authorList>
            <person name="Tsukatani Y."/>
            <person name="Hirose Y."/>
            <person name="Harada J."/>
            <person name="Misawa N."/>
            <person name="Mori K."/>
            <person name="Inoue K."/>
            <person name="Tamiaki H."/>
        </authorList>
    </citation>
    <scope>NUCLEOTIDE SEQUENCE [LARGE SCALE GENOMIC DNA]</scope>
    <source>
        <strain evidence="9">DSM 133</strain>
    </source>
</reference>
<dbReference type="AlphaFoldDB" id="A0A182CYV0"/>
<dbReference type="Gene3D" id="3.30.1490.480">
    <property type="entry name" value="Endolytic murein transglycosylase"/>
    <property type="match status" value="1"/>
</dbReference>
<comment type="catalytic activity">
    <reaction evidence="7">
        <text>a peptidoglycan chain = a peptidoglycan chain with N-acetyl-1,6-anhydromuramyl-[peptide] at the reducing end + a peptidoglycan chain with N-acetylglucosamine at the non-reducing end.</text>
        <dbReference type="EC" id="4.2.2.29"/>
    </reaction>
</comment>
<dbReference type="PANTHER" id="PTHR30518:SF2">
    <property type="entry name" value="ENDOLYTIC MUREIN TRANSGLYCOSYLASE"/>
    <property type="match status" value="1"/>
</dbReference>
<feature type="compositionally biased region" description="Low complexity" evidence="8">
    <location>
        <begin position="15"/>
        <end position="26"/>
    </location>
</feature>
<name>A0A182CYV0_BLAVI</name>
<keyword evidence="5 7" id="KW-0456">Lyase</keyword>
<feature type="region of interest" description="Disordered" evidence="8">
    <location>
        <begin position="15"/>
        <end position="45"/>
    </location>
</feature>
<dbReference type="GO" id="GO:0008932">
    <property type="term" value="F:lytic endotransglycosylase activity"/>
    <property type="evidence" value="ECO:0007669"/>
    <property type="project" value="UniProtKB-UniRule"/>
</dbReference>
<evidence type="ECO:0000256" key="3">
    <source>
        <dbReference type="ARBA" id="ARBA00022989"/>
    </source>
</evidence>
<proteinExistence type="inferred from homology"/>
<dbReference type="CDD" id="cd08010">
    <property type="entry name" value="MltG_like"/>
    <property type="match status" value="1"/>
</dbReference>
<evidence type="ECO:0000256" key="8">
    <source>
        <dbReference type="SAM" id="MobiDB-lite"/>
    </source>
</evidence>
<keyword evidence="3 7" id="KW-1133">Transmembrane helix</keyword>
<evidence type="ECO:0000256" key="7">
    <source>
        <dbReference type="HAMAP-Rule" id="MF_02065"/>
    </source>
</evidence>
<gene>
    <name evidence="7" type="primary">mltG</name>
    <name evidence="9" type="ORF">BV133_655</name>
</gene>
<evidence type="ECO:0000256" key="2">
    <source>
        <dbReference type="ARBA" id="ARBA00022692"/>
    </source>
</evidence>
<dbReference type="Gene3D" id="3.30.160.60">
    <property type="entry name" value="Classic Zinc Finger"/>
    <property type="match status" value="1"/>
</dbReference>
<keyword evidence="6 7" id="KW-0961">Cell wall biogenesis/degradation</keyword>
<keyword evidence="2 7" id="KW-0812">Transmembrane</keyword>
<feature type="region of interest" description="Disordered" evidence="8">
    <location>
        <begin position="430"/>
        <end position="473"/>
    </location>
</feature>
<comment type="subcellular location">
    <subcellularLocation>
        <location evidence="7">Cell inner membrane</location>
        <topology evidence="7">Single-pass membrane protein</topology>
    </subcellularLocation>
</comment>
<evidence type="ECO:0000256" key="5">
    <source>
        <dbReference type="ARBA" id="ARBA00023239"/>
    </source>
</evidence>
<comment type="similarity">
    <text evidence="7">Belongs to the transglycosylase MltG family.</text>
</comment>
<comment type="function">
    <text evidence="7">Functions as a peptidoglycan terminase that cleaves nascent peptidoglycan strands endolytically to terminate their elongation.</text>
</comment>
<keyword evidence="7" id="KW-0997">Cell inner membrane</keyword>
<keyword evidence="1 7" id="KW-1003">Cell membrane</keyword>
<keyword evidence="4 7" id="KW-0472">Membrane</keyword>
<evidence type="ECO:0000256" key="1">
    <source>
        <dbReference type="ARBA" id="ARBA00022475"/>
    </source>
</evidence>
<feature type="site" description="Important for catalytic activity" evidence="7">
    <location>
        <position position="311"/>
    </location>
</feature>
<dbReference type="PANTHER" id="PTHR30518">
    <property type="entry name" value="ENDOLYTIC MUREIN TRANSGLYCOSYLASE"/>
    <property type="match status" value="1"/>
</dbReference>
<evidence type="ECO:0000256" key="6">
    <source>
        <dbReference type="ARBA" id="ARBA00023316"/>
    </source>
</evidence>
<dbReference type="PATRIC" id="fig|1079.8.peg.671"/>
<dbReference type="GO" id="GO:0071555">
    <property type="term" value="P:cell wall organization"/>
    <property type="evidence" value="ECO:0007669"/>
    <property type="project" value="UniProtKB-KW"/>
</dbReference>
<evidence type="ECO:0000313" key="9">
    <source>
        <dbReference type="EMBL" id="BAR98248.1"/>
    </source>
</evidence>
<protein>
    <recommendedName>
        <fullName evidence="7">Endolytic murein transglycosylase</fullName>
        <ecNumber evidence="7">4.2.2.29</ecNumber>
    </recommendedName>
    <alternativeName>
        <fullName evidence="7">Peptidoglycan lytic transglycosylase</fullName>
    </alternativeName>
    <alternativeName>
        <fullName evidence="7">Peptidoglycan polymerization terminase</fullName>
    </alternativeName>
</protein>
<evidence type="ECO:0000256" key="4">
    <source>
        <dbReference type="ARBA" id="ARBA00023136"/>
    </source>
</evidence>
<dbReference type="EMBL" id="AP014854">
    <property type="protein sequence ID" value="BAR98248.1"/>
    <property type="molecule type" value="Genomic_DNA"/>
</dbReference>
<dbReference type="InterPro" id="IPR003770">
    <property type="entry name" value="MLTG-like"/>
</dbReference>
<dbReference type="EC" id="4.2.2.29" evidence="7"/>
<feature type="compositionally biased region" description="Pro residues" evidence="8">
    <location>
        <begin position="446"/>
        <end position="473"/>
    </location>
</feature>
<organism evidence="9">
    <name type="scientific">Blastochloris viridis</name>
    <name type="common">Rhodopseudomonas viridis</name>
    <dbReference type="NCBI Taxonomy" id="1079"/>
    <lineage>
        <taxon>Bacteria</taxon>
        <taxon>Pseudomonadati</taxon>
        <taxon>Pseudomonadota</taxon>
        <taxon>Alphaproteobacteria</taxon>
        <taxon>Hyphomicrobiales</taxon>
        <taxon>Blastochloridaceae</taxon>
        <taxon>Blastochloris</taxon>
    </lineage>
</organism>
<accession>A0A182CYV0</accession>
<dbReference type="GO" id="GO:0005886">
    <property type="term" value="C:plasma membrane"/>
    <property type="evidence" value="ECO:0007669"/>
    <property type="project" value="UniProtKB-SubCell"/>
</dbReference>
<sequence>MASVPTTAELLAALPAEPPIGAGAPTDADAVQKPGREASVATPAAKIESNGAESAKLAAAKQAAANAAAAKVAAARAAAKQAAAAKDAAANAAKRAKESRPSRRARHPVVAIGSALMTLVLVAGLAVLVGISYGETVLRKPGPLVADKIVNLSRTPGFRDIGDVLEREGVVENGWMFVGGVLLRQARQELKAGEYLFPRGASVDDVISLIVSGKAVLHQVTIPEGLTSEQTVARLLENEVLTGPIREIPKDGTLLPESYRFNRGITREQILQRMAADQRRVVADIWARRAPDLPLHSPEELVILASIVEKETGKAAERSRVAAVFVNRLQRRMKLQSDPTIIYGLVGGKGTLGRPIMRADIDRPTAYNTYVIDGLPPGPIANPGRAALEATANPMQTKELYFVADGTGGHVFAETLEEHNRNVAHWREIERQQNGQAAPASAPPAAATPPAPAPAKPAPRTPVRPPPQPHSGQ</sequence>
<dbReference type="Pfam" id="PF02618">
    <property type="entry name" value="YceG"/>
    <property type="match status" value="1"/>
</dbReference>
<feature type="transmembrane region" description="Helical" evidence="7">
    <location>
        <begin position="109"/>
        <end position="133"/>
    </location>
</feature>
<dbReference type="GO" id="GO:0009252">
    <property type="term" value="P:peptidoglycan biosynthetic process"/>
    <property type="evidence" value="ECO:0007669"/>
    <property type="project" value="UniProtKB-UniRule"/>
</dbReference>